<feature type="compositionally biased region" description="Acidic residues" evidence="1">
    <location>
        <begin position="540"/>
        <end position="549"/>
    </location>
</feature>
<dbReference type="InParanoid" id="Q4N7W9"/>
<evidence type="ECO:0000256" key="2">
    <source>
        <dbReference type="SAM" id="SignalP"/>
    </source>
</evidence>
<keyword evidence="2" id="KW-0732">Signal</keyword>
<dbReference type="eggNOG" id="ENOG502SEAW">
    <property type="taxonomic scope" value="Eukaryota"/>
</dbReference>
<feature type="region of interest" description="Disordered" evidence="1">
    <location>
        <begin position="530"/>
        <end position="551"/>
    </location>
</feature>
<protein>
    <recommendedName>
        <fullName evidence="5">Rhoptry-associated protein</fullName>
    </recommendedName>
</protein>
<organism evidence="3 4">
    <name type="scientific">Theileria parva</name>
    <name type="common">East coast fever infection agent</name>
    <dbReference type="NCBI Taxonomy" id="5875"/>
    <lineage>
        <taxon>Eukaryota</taxon>
        <taxon>Sar</taxon>
        <taxon>Alveolata</taxon>
        <taxon>Apicomplexa</taxon>
        <taxon>Aconoidasida</taxon>
        <taxon>Piroplasmida</taxon>
        <taxon>Theileriidae</taxon>
        <taxon>Theileria</taxon>
    </lineage>
</organism>
<keyword evidence="4" id="KW-1185">Reference proteome</keyword>
<dbReference type="Proteomes" id="UP000001949">
    <property type="component" value="Unassembled WGS sequence"/>
</dbReference>
<dbReference type="KEGG" id="tpv:TP01_0701"/>
<reference evidence="3 4" key="1">
    <citation type="journal article" date="2005" name="Science">
        <title>Genome sequence of Theileria parva, a bovine pathogen that transforms lymphocytes.</title>
        <authorList>
            <person name="Gardner M.J."/>
            <person name="Bishop R."/>
            <person name="Shah T."/>
            <person name="de Villiers E.P."/>
            <person name="Carlton J.M."/>
            <person name="Hall N."/>
            <person name="Ren Q."/>
            <person name="Paulsen I.T."/>
            <person name="Pain A."/>
            <person name="Berriman M."/>
            <person name="Wilson R.J.M."/>
            <person name="Sato S."/>
            <person name="Ralph S.A."/>
            <person name="Mann D.J."/>
            <person name="Xiong Z."/>
            <person name="Shallom S.J."/>
            <person name="Weidman J."/>
            <person name="Jiang L."/>
            <person name="Lynn J."/>
            <person name="Weaver B."/>
            <person name="Shoaibi A."/>
            <person name="Domingo A.R."/>
            <person name="Wasawo D."/>
            <person name="Crabtree J."/>
            <person name="Wortman J.R."/>
            <person name="Haas B."/>
            <person name="Angiuoli S.V."/>
            <person name="Creasy T.H."/>
            <person name="Lu C."/>
            <person name="Suh B."/>
            <person name="Silva J.C."/>
            <person name="Utterback T.R."/>
            <person name="Feldblyum T.V."/>
            <person name="Pertea M."/>
            <person name="Allen J."/>
            <person name="Nierman W.C."/>
            <person name="Taracha E.L.N."/>
            <person name="Salzberg S.L."/>
            <person name="White O.R."/>
            <person name="Fitzhugh H.A."/>
            <person name="Morzaria S."/>
            <person name="Venter J.C."/>
            <person name="Fraser C.M."/>
            <person name="Nene V."/>
        </authorList>
    </citation>
    <scope>NUCLEOTIDE SEQUENCE [LARGE SCALE GENOMIC DNA]</scope>
    <source>
        <strain evidence="3 4">Muguga</strain>
    </source>
</reference>
<proteinExistence type="predicted"/>
<evidence type="ECO:0000256" key="1">
    <source>
        <dbReference type="SAM" id="MobiDB-lite"/>
    </source>
</evidence>
<dbReference type="InterPro" id="IPR004318">
    <property type="entry name" value="RAP-1"/>
</dbReference>
<feature type="signal peptide" evidence="2">
    <location>
        <begin position="1"/>
        <end position="22"/>
    </location>
</feature>
<dbReference type="AlphaFoldDB" id="Q4N7W9"/>
<gene>
    <name evidence="3" type="ordered locus">TP01_0701</name>
</gene>
<dbReference type="RefSeq" id="XP_766222.1">
    <property type="nucleotide sequence ID" value="XM_761129.1"/>
</dbReference>
<feature type="compositionally biased region" description="Basic and acidic residues" evidence="1">
    <location>
        <begin position="530"/>
        <end position="539"/>
    </location>
</feature>
<feature type="chain" id="PRO_5004241314" description="Rhoptry-associated protein" evidence="2">
    <location>
        <begin position="23"/>
        <end position="606"/>
    </location>
</feature>
<dbReference type="VEuPathDB" id="PiroplasmaDB:TpMuguga_01g00701"/>
<dbReference type="EMBL" id="AAGK01000001">
    <property type="protein sequence ID" value="EAN33939.1"/>
    <property type="molecule type" value="Genomic_DNA"/>
</dbReference>
<feature type="compositionally biased region" description="Basic and acidic residues" evidence="1">
    <location>
        <begin position="570"/>
        <end position="585"/>
    </location>
</feature>
<comment type="caution">
    <text evidence="3">The sequence shown here is derived from an EMBL/GenBank/DDBJ whole genome shotgun (WGS) entry which is preliminary data.</text>
</comment>
<name>Q4N7W9_THEPA</name>
<dbReference type="GeneID" id="3502446"/>
<evidence type="ECO:0000313" key="3">
    <source>
        <dbReference type="EMBL" id="EAN33939.1"/>
    </source>
</evidence>
<dbReference type="OMA" id="MLYERNF"/>
<feature type="region of interest" description="Disordered" evidence="1">
    <location>
        <begin position="565"/>
        <end position="585"/>
    </location>
</feature>
<accession>Q4N7W9</accession>
<evidence type="ECO:0008006" key="5">
    <source>
        <dbReference type="Google" id="ProtNLM"/>
    </source>
</evidence>
<evidence type="ECO:0000313" key="4">
    <source>
        <dbReference type="Proteomes" id="UP000001949"/>
    </source>
</evidence>
<dbReference type="Pfam" id="PF03085">
    <property type="entry name" value="RAP-1"/>
    <property type="match status" value="2"/>
</dbReference>
<sequence length="606" mass="69972">MGVKSLFKCFALIYLLFNYASGVTLKKNNGGSTLESQNTEEFVEETEKTVKEVNHLRVISDKMTSWFSKNSFNPSMFCEGDLSTCHTLVNRFVTRCKAGDCFTVDNVKVFASGDTTGLFLPHLAQYETAKYVFKNSGAKQNGWSDFADRFRTNKGKYSLQEFTNQILKRNLDAMNVENPTMAVLNEVFYALTIYYQKYLNNNKLHSSNQNNTRFLRFFFTVGKRRQLNRLVADVVGEKKMDISHSDVKSMVDSFVLYLTIGNYRPRHRLANAFGKLAKHALAKTMGYRKVSFLMADQLLNYPLDPMQFCKGKADVGCKETVTKYFERCDHGDCTSLDVVNLLDQKDWLNVKLPQLPQAFAAFQLFSTSKAKRPNWLKAVFTGQHRRMGNEEFKDMLYERNFANLTYSTKNQGLLERFLSKAAIEFMYRARGTETGKRLTNSSSFLMEAMTGVIGKGRVFVEVPRAKAMMLAYRNYLYKSGHDVSLRKVNRFASEVQHVVFSFLNDPYKGVYSKEYEKEWEKKVEKEAKKKQKELDKLKEQEEESEEEEETNKVKDFFGRLFGGKKKKKTKNVDTDVEEVKDKVQKEEEAYAKAREERLEEAGLSVE</sequence>